<dbReference type="PANTHER" id="PTHR43040">
    <property type="entry name" value="RIBONUCLEASE D"/>
    <property type="match status" value="1"/>
</dbReference>
<evidence type="ECO:0000313" key="1">
    <source>
        <dbReference type="EMBL" id="THW77688.1"/>
    </source>
</evidence>
<dbReference type="PANTHER" id="PTHR43040:SF1">
    <property type="entry name" value="RIBONUCLEASE D"/>
    <property type="match status" value="1"/>
</dbReference>
<comment type="caution">
    <text evidence="1">The sequence shown here is derived from an EMBL/GenBank/DDBJ whole genome shotgun (WGS) entry which is preliminary data.</text>
</comment>
<dbReference type="GO" id="GO:0003676">
    <property type="term" value="F:nucleic acid binding"/>
    <property type="evidence" value="ECO:0007669"/>
    <property type="project" value="InterPro"/>
</dbReference>
<accession>A0A4S9AE52</accession>
<organism evidence="1 2">
    <name type="scientific">Aureobasidium pullulans</name>
    <name type="common">Black yeast</name>
    <name type="synonym">Pullularia pullulans</name>
    <dbReference type="NCBI Taxonomy" id="5580"/>
    <lineage>
        <taxon>Eukaryota</taxon>
        <taxon>Fungi</taxon>
        <taxon>Dikarya</taxon>
        <taxon>Ascomycota</taxon>
        <taxon>Pezizomycotina</taxon>
        <taxon>Dothideomycetes</taxon>
        <taxon>Dothideomycetidae</taxon>
        <taxon>Dothideales</taxon>
        <taxon>Saccotheciaceae</taxon>
        <taxon>Aureobasidium</taxon>
    </lineage>
</organism>
<dbReference type="Gene3D" id="3.30.420.10">
    <property type="entry name" value="Ribonuclease H-like superfamily/Ribonuclease H"/>
    <property type="match status" value="1"/>
</dbReference>
<dbReference type="Proteomes" id="UP000308802">
    <property type="component" value="Unassembled WGS sequence"/>
</dbReference>
<dbReference type="InterPro" id="IPR036397">
    <property type="entry name" value="RNaseH_sf"/>
</dbReference>
<dbReference type="SUPFAM" id="SSF53098">
    <property type="entry name" value="Ribonuclease H-like"/>
    <property type="match status" value="1"/>
</dbReference>
<evidence type="ECO:0000313" key="2">
    <source>
        <dbReference type="Proteomes" id="UP000308802"/>
    </source>
</evidence>
<gene>
    <name evidence="1" type="ORF">D6D19_02065</name>
</gene>
<evidence type="ECO:0008006" key="3">
    <source>
        <dbReference type="Google" id="ProtNLM"/>
    </source>
</evidence>
<reference evidence="1 2" key="1">
    <citation type="submission" date="2018-10" db="EMBL/GenBank/DDBJ databases">
        <title>Fifty Aureobasidium pullulans genomes reveal a recombining polyextremotolerant generalist.</title>
        <authorList>
            <person name="Gostincar C."/>
            <person name="Turk M."/>
            <person name="Zajc J."/>
            <person name="Gunde-Cimerman N."/>
        </authorList>
    </citation>
    <scope>NUCLEOTIDE SEQUENCE [LARGE SCALE GENOMIC DNA]</scope>
    <source>
        <strain evidence="1 2">EXF-10659</strain>
    </source>
</reference>
<dbReference type="EMBL" id="QZAO01000035">
    <property type="protein sequence ID" value="THW77688.1"/>
    <property type="molecule type" value="Genomic_DNA"/>
</dbReference>
<name>A0A4S9AE52_AURPU</name>
<protein>
    <recommendedName>
        <fullName evidence="3">3'-5' exonuclease domain-containing protein</fullName>
    </recommendedName>
</protein>
<sequence length="293" mass="32759">MSTILIDSEEGVRHLIEEIESSSLQPPFLFMDLEGIYLGRLGSISILQLLVPPNPIVRLLDVHVLQRLAFETKSTTGTTFKDILESDRYPKIFFDLRMTRMLCTVTSGFVCNPSSTFNCWSSELASGINYYEVKEWQAGKEAGYMLFDPLKGGSYDVFNHRPLDEAIVDYCSRDVQLLPALLQAYARRLRGWENLAINLQSEAEKRVSLSQSATYNGKGQYMAQGPKGIQYCSSNGSRLTFPMSLVLSPDLPQYCIMMTETPEEMVGTSTPTSTCLPEASTELVLEKSVALEV</sequence>
<dbReference type="InterPro" id="IPR012337">
    <property type="entry name" value="RNaseH-like_sf"/>
</dbReference>
<proteinExistence type="predicted"/>
<dbReference type="AlphaFoldDB" id="A0A4S9AE52"/>